<name>A0A383VBS9_TETOB</name>
<dbReference type="PANTHER" id="PTHR47833">
    <property type="entry name" value="PHOTOSYNTHETIC NDH SUBUNIT OF LUMENAL LOCATION 4, CHLOROPLASTIC"/>
    <property type="match status" value="1"/>
</dbReference>
<organism evidence="8 9">
    <name type="scientific">Tetradesmus obliquus</name>
    <name type="common">Green alga</name>
    <name type="synonym">Acutodesmus obliquus</name>
    <dbReference type="NCBI Taxonomy" id="3088"/>
    <lineage>
        <taxon>Eukaryota</taxon>
        <taxon>Viridiplantae</taxon>
        <taxon>Chlorophyta</taxon>
        <taxon>core chlorophytes</taxon>
        <taxon>Chlorophyceae</taxon>
        <taxon>CS clade</taxon>
        <taxon>Sphaeropleales</taxon>
        <taxon>Scenedesmaceae</taxon>
        <taxon>Tetradesmus</taxon>
    </lineage>
</organism>
<evidence type="ECO:0000256" key="2">
    <source>
        <dbReference type="ARBA" id="ARBA00013194"/>
    </source>
</evidence>
<dbReference type="SUPFAM" id="SSF54534">
    <property type="entry name" value="FKBP-like"/>
    <property type="match status" value="1"/>
</dbReference>
<keyword evidence="4 5" id="KW-0413">Isomerase</keyword>
<comment type="catalytic activity">
    <reaction evidence="1 5">
        <text>[protein]-peptidylproline (omega=180) = [protein]-peptidylproline (omega=0)</text>
        <dbReference type="Rhea" id="RHEA:16237"/>
        <dbReference type="Rhea" id="RHEA-COMP:10747"/>
        <dbReference type="Rhea" id="RHEA-COMP:10748"/>
        <dbReference type="ChEBI" id="CHEBI:83833"/>
        <dbReference type="ChEBI" id="CHEBI:83834"/>
        <dbReference type="EC" id="5.2.1.8"/>
    </reaction>
</comment>
<evidence type="ECO:0000256" key="4">
    <source>
        <dbReference type="ARBA" id="ARBA00023235"/>
    </source>
</evidence>
<dbReference type="FunFam" id="3.10.50.40:FF:000006">
    <property type="entry name" value="Peptidyl-prolyl cis-trans isomerase"/>
    <property type="match status" value="1"/>
</dbReference>
<dbReference type="Proteomes" id="UP000256970">
    <property type="component" value="Unassembled WGS sequence"/>
</dbReference>
<evidence type="ECO:0000256" key="1">
    <source>
        <dbReference type="ARBA" id="ARBA00000971"/>
    </source>
</evidence>
<evidence type="ECO:0000256" key="3">
    <source>
        <dbReference type="ARBA" id="ARBA00023110"/>
    </source>
</evidence>
<proteinExistence type="predicted"/>
<evidence type="ECO:0000313" key="8">
    <source>
        <dbReference type="EMBL" id="SZX62074.1"/>
    </source>
</evidence>
<dbReference type="GO" id="GO:0009507">
    <property type="term" value="C:chloroplast"/>
    <property type="evidence" value="ECO:0007669"/>
    <property type="project" value="InterPro"/>
</dbReference>
<evidence type="ECO:0000256" key="6">
    <source>
        <dbReference type="SAM" id="MobiDB-lite"/>
    </source>
</evidence>
<dbReference type="InterPro" id="IPR046357">
    <property type="entry name" value="PPIase_dom_sf"/>
</dbReference>
<keyword evidence="3 5" id="KW-0697">Rotamase</keyword>
<dbReference type="PANTHER" id="PTHR47833:SF2">
    <property type="entry name" value="PEPTIDYLPROLYL ISOMERASE"/>
    <property type="match status" value="1"/>
</dbReference>
<feature type="domain" description="PPIase FKBP-type" evidence="7">
    <location>
        <begin position="111"/>
        <end position="206"/>
    </location>
</feature>
<keyword evidence="9" id="KW-1185">Reference proteome</keyword>
<gene>
    <name evidence="8" type="ORF">BQ4739_LOCUS2616</name>
</gene>
<dbReference type="STRING" id="3088.A0A383VBS9"/>
<dbReference type="GO" id="GO:0003755">
    <property type="term" value="F:peptidyl-prolyl cis-trans isomerase activity"/>
    <property type="evidence" value="ECO:0007669"/>
    <property type="project" value="UniProtKB-KW"/>
</dbReference>
<accession>A0A383VBS9</accession>
<dbReference type="AlphaFoldDB" id="A0A383VBS9"/>
<dbReference type="Pfam" id="PF00254">
    <property type="entry name" value="FKBP_C"/>
    <property type="match status" value="1"/>
</dbReference>
<feature type="compositionally biased region" description="Low complexity" evidence="6">
    <location>
        <begin position="35"/>
        <end position="53"/>
    </location>
</feature>
<reference evidence="8 9" key="1">
    <citation type="submission" date="2016-10" db="EMBL/GenBank/DDBJ databases">
        <authorList>
            <person name="Cai Z."/>
        </authorList>
    </citation>
    <scope>NUCLEOTIDE SEQUENCE [LARGE SCALE GENOMIC DNA]</scope>
</reference>
<dbReference type="EC" id="5.2.1.8" evidence="2 5"/>
<dbReference type="InterPro" id="IPR001179">
    <property type="entry name" value="PPIase_FKBP_dom"/>
</dbReference>
<dbReference type="Gene3D" id="3.10.50.40">
    <property type="match status" value="1"/>
</dbReference>
<evidence type="ECO:0000259" key="7">
    <source>
        <dbReference type="PROSITE" id="PS50059"/>
    </source>
</evidence>
<evidence type="ECO:0000256" key="5">
    <source>
        <dbReference type="PROSITE-ProRule" id="PRU00277"/>
    </source>
</evidence>
<feature type="region of interest" description="Disordered" evidence="6">
    <location>
        <begin position="25"/>
        <end position="53"/>
    </location>
</feature>
<sequence length="207" mass="21026">MLTASRTKAACPAASKAQGAICATRPVRQQRSTPAGSLQASAAASAPAGSSSSSRRDAVLSLLAAAGAASSLTVLPAGSAAAAATCDFITSPSGLQYCDTKEGEGPEPAKGALIRCHYTGRLASNNVVFDSSYERGRPLTFKVGVREVIQGWDLGILGTEGIPPMKEGGKRTLLIPAALGYGARGAGGVIPPNSDLVFEVELLGKRR</sequence>
<dbReference type="InterPro" id="IPR044183">
    <property type="entry name" value="PNSL4/FKBP13-like"/>
</dbReference>
<evidence type="ECO:0000313" key="9">
    <source>
        <dbReference type="Proteomes" id="UP000256970"/>
    </source>
</evidence>
<dbReference type="PROSITE" id="PS50059">
    <property type="entry name" value="FKBP_PPIASE"/>
    <property type="match status" value="1"/>
</dbReference>
<dbReference type="EMBL" id="FNXT01000198">
    <property type="protein sequence ID" value="SZX62074.1"/>
    <property type="molecule type" value="Genomic_DNA"/>
</dbReference>
<protein>
    <recommendedName>
        <fullName evidence="2 5">peptidylprolyl isomerase</fullName>
        <ecNumber evidence="2 5">5.2.1.8</ecNumber>
    </recommendedName>
</protein>